<name>A0ABM7WBX9_9BACT</name>
<evidence type="ECO:0000313" key="1">
    <source>
        <dbReference type="EMBL" id="BDD88454.1"/>
    </source>
</evidence>
<evidence type="ECO:0000313" key="2">
    <source>
        <dbReference type="Proteomes" id="UP000830055"/>
    </source>
</evidence>
<gene>
    <name evidence="1" type="ORF">DPPLL_28190</name>
</gene>
<dbReference type="EMBL" id="AP025516">
    <property type="protein sequence ID" value="BDD88454.1"/>
    <property type="molecule type" value="Genomic_DNA"/>
</dbReference>
<proteinExistence type="predicted"/>
<keyword evidence="2" id="KW-1185">Reference proteome</keyword>
<reference evidence="1 2" key="1">
    <citation type="submission" date="2022-01" db="EMBL/GenBank/DDBJ databases">
        <title>Desulfofustis limnae sp. nov., a novel mesophilic sulfate-reducing bacterium isolated from marsh soil.</title>
        <authorList>
            <person name="Watanabe M."/>
            <person name="Takahashi A."/>
            <person name="Kojima H."/>
            <person name="Fukui M."/>
        </authorList>
    </citation>
    <scope>NUCLEOTIDE SEQUENCE [LARGE SCALE GENOMIC DNA]</scope>
    <source>
        <strain evidence="1 2">PPLL</strain>
    </source>
</reference>
<sequence length="85" mass="9926">MNGRLGWNRRGKVKERGGEFCKRWPRKIDTDQGRQFTAHEFIQAVKTTAVSSAWMAEEPGVITFLWNVYGKRSNTNESTFMRMIQ</sequence>
<protein>
    <submittedName>
        <fullName evidence="1">Uncharacterized protein</fullName>
    </submittedName>
</protein>
<organism evidence="1 2">
    <name type="scientific">Desulfofustis limnaeus</name>
    <dbReference type="NCBI Taxonomy" id="2740163"/>
    <lineage>
        <taxon>Bacteria</taxon>
        <taxon>Pseudomonadati</taxon>
        <taxon>Thermodesulfobacteriota</taxon>
        <taxon>Desulfobulbia</taxon>
        <taxon>Desulfobulbales</taxon>
        <taxon>Desulfocapsaceae</taxon>
        <taxon>Desulfofustis</taxon>
    </lineage>
</organism>
<dbReference type="Proteomes" id="UP000830055">
    <property type="component" value="Chromosome"/>
</dbReference>
<accession>A0ABM7WBX9</accession>